<dbReference type="AlphaFoldDB" id="A0A9P0CMI0"/>
<name>A0A9P0CMI0_9CUCU</name>
<gene>
    <name evidence="1" type="ORF">PSYICH_LOCUS7236</name>
</gene>
<proteinExistence type="predicted"/>
<dbReference type="OrthoDB" id="6088000at2759"/>
<accession>A0A9P0CMI0</accession>
<evidence type="ECO:0000313" key="1">
    <source>
        <dbReference type="EMBL" id="CAH1106077.1"/>
    </source>
</evidence>
<dbReference type="PANTHER" id="PTHR16071">
    <property type="entry name" value="CHROMOSOME 1 OPEN READING FRAME 112"/>
    <property type="match status" value="1"/>
</dbReference>
<sequence length="945" mass="110183">MLNIPLFIMYWSVRGRTGNMNDNRDFSTNDEIMSNQGIILSQEITLSQEDTLSTILRFLSNEITDSSLLVENLRKSLPYIRVNKSLFQLIMPPLKSSLIKALDDNFLMAETCDDDFVIDILKNNLQLIFNLIDVVKDILKLLVEYSFTNLAYNKSVAVTSIQVIYLIFDHCKKSPEPYKSIFSQDLLEIFKIIEEAHSLFFQLFESEVTVPNGFENSELVEILLEVLDNVCDISEILYSLNFKLLVKNWKGYFAIVQKFLDPLKGQINIKRPITNLIVVIQDSFDTLLDTDSNDLMTISYRAKLTGFLVKVALKLFDTFWEYKQKILDEMFKFCCMIYSFPLNKFILMDYTLEVIAPLKDTVFANTKSFVAKFLQDDSFAQIVSSLSDNYSFGLLNFLNVCLECMVAIDKMQNSVVDVIIKLMFNSIKICFQEFLSPESIFEDLVINISGVVMIYDEYYKKIESILLENVLQEHIWNYFLATEVWCLLLRNANPRFCTDTLINLIKIYNNLEFGNNTYRLEKIHLKYLMQRVYRLLPDYLKCTMNQSMYVHGHVWKHMDFQYFPIQKKKFVEDIYQVTLEKINEIGTDKFTQKDFTILAENLESLSTVNFREMHIDPLNLVNALQGIWELTFTDTDNNNYLFRYFIAKVFKITSSFAAEFNNKQLYTVLNQLARLSSNDFFKLPISLMIISFGLLNPNELGQDGCKIFKMISNIITNLLCNSEIIIKQSVLDVLEVCEHNGKQSIVRDVAMNCDSMQTLISDNLKKSNADSKFDEEYFKSVGTLEYSHNCIEWKKRTNTKRLRRFKSNEFDNFEKLDDPSQKQYVLKEENTRRLKRFKSNELDNFLNEENTTIDTVTELPAQNTAKKEVFKYSLKEYKYKSYKKKNKRTEQTEGDIAEADDTVHEVLVRLKGEVKCLTNVLKTEKLSAKNVSDLKIISNQLLSLI</sequence>
<protein>
    <submittedName>
        <fullName evidence="1">Uncharacterized protein</fullName>
    </submittedName>
</protein>
<reference evidence="1" key="1">
    <citation type="submission" date="2022-01" db="EMBL/GenBank/DDBJ databases">
        <authorList>
            <person name="King R."/>
        </authorList>
    </citation>
    <scope>NUCLEOTIDE SEQUENCE</scope>
</reference>
<dbReference type="InterPro" id="IPR027902">
    <property type="entry name" value="DUF4487"/>
</dbReference>
<keyword evidence="2" id="KW-1185">Reference proteome</keyword>
<dbReference type="Pfam" id="PF14868">
    <property type="entry name" value="DUF4487"/>
    <property type="match status" value="1"/>
</dbReference>
<dbReference type="PANTHER" id="PTHR16071:SF2">
    <property type="entry name" value="FIGNL1-INTERACTING REGULATOR OF RECOMBINATION AND MITOSIS"/>
    <property type="match status" value="1"/>
</dbReference>
<dbReference type="Proteomes" id="UP001153636">
    <property type="component" value="Chromosome 2"/>
</dbReference>
<organism evidence="1 2">
    <name type="scientific">Psylliodes chrysocephalus</name>
    <dbReference type="NCBI Taxonomy" id="3402493"/>
    <lineage>
        <taxon>Eukaryota</taxon>
        <taxon>Metazoa</taxon>
        <taxon>Ecdysozoa</taxon>
        <taxon>Arthropoda</taxon>
        <taxon>Hexapoda</taxon>
        <taxon>Insecta</taxon>
        <taxon>Pterygota</taxon>
        <taxon>Neoptera</taxon>
        <taxon>Endopterygota</taxon>
        <taxon>Coleoptera</taxon>
        <taxon>Polyphaga</taxon>
        <taxon>Cucujiformia</taxon>
        <taxon>Chrysomeloidea</taxon>
        <taxon>Chrysomelidae</taxon>
        <taxon>Galerucinae</taxon>
        <taxon>Alticini</taxon>
        <taxon>Psylliodes</taxon>
    </lineage>
</organism>
<dbReference type="EMBL" id="OV651814">
    <property type="protein sequence ID" value="CAH1106077.1"/>
    <property type="molecule type" value="Genomic_DNA"/>
</dbReference>
<evidence type="ECO:0000313" key="2">
    <source>
        <dbReference type="Proteomes" id="UP001153636"/>
    </source>
</evidence>